<feature type="compositionally biased region" description="Low complexity" evidence="1">
    <location>
        <begin position="357"/>
        <end position="373"/>
    </location>
</feature>
<sequence length="488" mass="53208">MPQQHGEASLLTLYADVHYYFSHPSAKPPHHRFDKGSYVYLYHNPAQRRARMEVANAAGTPDQDAFMGYLDSVTVNRTFKQPALITITVDPSYAGSAHSTPQQDYTQWHLPAADQRNEGKYMFKIHTLDIYFWTETDATLFSDTLQKCLQPHQVRVLDAPTPKNRHSEHSDTMSPVVQKLEHLAVTKGYHQPRSNSVSTTQSFAGPPTTAAHHMSLEPLQDSEPPYAPIAPYNPAAPAAPEPIAHREKTPPPPDAESGTGLVEAAAHEQGTQHGPPQIQQQHSYHAQNHQRQPSIPQTNATGSFPPPPVQNTHAASPYGMSFAAPPAQAGASPYAQTTSPHGDIQRHPSSHTSYSNYSAQSSQPTSPSQYPNYASSPGYPHPPAPIQSPGHPQAAHPARVQSPGVTVQGYSNYSYHQNQAPADPYGIHSQAYRPTELEANAHGSKHRSASNTAAQAGPGVPGPGKFEHGMTKMEKGVNRLFKKLDKTL</sequence>
<feature type="region of interest" description="Disordered" evidence="1">
    <location>
        <begin position="440"/>
        <end position="468"/>
    </location>
</feature>
<proteinExistence type="predicted"/>
<evidence type="ECO:0008006" key="4">
    <source>
        <dbReference type="Google" id="ProtNLM"/>
    </source>
</evidence>
<name>A0ABR1M926_9PEZI</name>
<accession>A0ABR1M926</accession>
<evidence type="ECO:0000313" key="3">
    <source>
        <dbReference type="Proteomes" id="UP001360953"/>
    </source>
</evidence>
<evidence type="ECO:0000313" key="2">
    <source>
        <dbReference type="EMBL" id="KAK7544364.1"/>
    </source>
</evidence>
<comment type="caution">
    <text evidence="2">The sequence shown here is derived from an EMBL/GenBank/DDBJ whole genome shotgun (WGS) entry which is preliminary data.</text>
</comment>
<gene>
    <name evidence="2" type="ORF">J3D65DRAFT_16796</name>
</gene>
<feature type="compositionally biased region" description="Polar residues" evidence="1">
    <location>
        <begin position="192"/>
        <end position="203"/>
    </location>
</feature>
<dbReference type="Proteomes" id="UP001360953">
    <property type="component" value="Unassembled WGS sequence"/>
</dbReference>
<keyword evidence="3" id="KW-1185">Reference proteome</keyword>
<organism evidence="2 3">
    <name type="scientific">Phyllosticta citribraziliensis</name>
    <dbReference type="NCBI Taxonomy" id="989973"/>
    <lineage>
        <taxon>Eukaryota</taxon>
        <taxon>Fungi</taxon>
        <taxon>Dikarya</taxon>
        <taxon>Ascomycota</taxon>
        <taxon>Pezizomycotina</taxon>
        <taxon>Dothideomycetes</taxon>
        <taxon>Dothideomycetes incertae sedis</taxon>
        <taxon>Botryosphaeriales</taxon>
        <taxon>Phyllostictaceae</taxon>
        <taxon>Phyllosticta</taxon>
    </lineage>
</organism>
<reference evidence="2 3" key="1">
    <citation type="submission" date="2024-04" db="EMBL/GenBank/DDBJ databases">
        <title>Phyllosticta paracitricarpa is synonymous to the EU quarantine fungus P. citricarpa based on phylogenomic analyses.</title>
        <authorList>
            <consortium name="Lawrence Berkeley National Laboratory"/>
            <person name="Van ingen-buijs V.A."/>
            <person name="Van westerhoven A.C."/>
            <person name="Haridas S."/>
            <person name="Skiadas P."/>
            <person name="Martin F."/>
            <person name="Groenewald J.Z."/>
            <person name="Crous P.W."/>
            <person name="Seidl M.F."/>
        </authorList>
    </citation>
    <scope>NUCLEOTIDE SEQUENCE [LARGE SCALE GENOMIC DNA]</scope>
    <source>
        <strain evidence="2 3">CPC 17464</strain>
    </source>
</reference>
<feature type="compositionally biased region" description="Low complexity" evidence="1">
    <location>
        <begin position="229"/>
        <end position="242"/>
    </location>
</feature>
<dbReference type="GeneID" id="92027126"/>
<evidence type="ECO:0000256" key="1">
    <source>
        <dbReference type="SAM" id="MobiDB-lite"/>
    </source>
</evidence>
<feature type="region of interest" description="Disordered" evidence="1">
    <location>
        <begin position="189"/>
        <end position="409"/>
    </location>
</feature>
<dbReference type="EMBL" id="JBBPEH010000001">
    <property type="protein sequence ID" value="KAK7544364.1"/>
    <property type="molecule type" value="Genomic_DNA"/>
</dbReference>
<dbReference type="RefSeq" id="XP_066659599.1">
    <property type="nucleotide sequence ID" value="XM_066794220.1"/>
</dbReference>
<feature type="compositionally biased region" description="Polar residues" evidence="1">
    <location>
        <begin position="269"/>
        <end position="302"/>
    </location>
</feature>
<protein>
    <recommendedName>
        <fullName evidence="4">RNA recognition motif-containing protein</fullName>
    </recommendedName>
</protein>